<keyword evidence="3" id="KW-0804">Transcription</keyword>
<evidence type="ECO:0000313" key="5">
    <source>
        <dbReference type="EMBL" id="MCG2615181.1"/>
    </source>
</evidence>
<dbReference type="PANTHER" id="PTHR43280">
    <property type="entry name" value="ARAC-FAMILY TRANSCRIPTIONAL REGULATOR"/>
    <property type="match status" value="1"/>
</dbReference>
<organism evidence="5 6">
    <name type="scientific">Terrimonas ginsenosidimutans</name>
    <dbReference type="NCBI Taxonomy" id="2908004"/>
    <lineage>
        <taxon>Bacteria</taxon>
        <taxon>Pseudomonadati</taxon>
        <taxon>Bacteroidota</taxon>
        <taxon>Chitinophagia</taxon>
        <taxon>Chitinophagales</taxon>
        <taxon>Chitinophagaceae</taxon>
        <taxon>Terrimonas</taxon>
    </lineage>
</organism>
<evidence type="ECO:0000259" key="4">
    <source>
        <dbReference type="PROSITE" id="PS01124"/>
    </source>
</evidence>
<dbReference type="InterPro" id="IPR018060">
    <property type="entry name" value="HTH_AraC"/>
</dbReference>
<accession>A0ABS9KS68</accession>
<dbReference type="EMBL" id="JAKLTR010000007">
    <property type="protein sequence ID" value="MCG2615181.1"/>
    <property type="molecule type" value="Genomic_DNA"/>
</dbReference>
<sequence>MKKIFTTDVPPAFKMPGQYAYFSIQPLSNLTDLQDAPVGEEMFEICLVSRGKATLTLPESRPLLTANSFYCTSRNRHNRVEAGKDTEGFLIRFNQALILSGDREFAGLYFPVFQVMSLRKEVIRLEDTAMYESMKLCEMMRVEFETQTNFKLQILSGFMNVLLFNLMRKINRLRDDPDDGRRFLLIQRFNVLLEKNFRTNKKVSDYAALLSITPSYLNLAIKKATGNSASSHIRRRVIMEAIRKVNLTGASLKEVACDLGFSDYAHFSKFFKKGSGKNFSEVKKYELTSLEVYPG</sequence>
<dbReference type="Gene3D" id="1.10.10.60">
    <property type="entry name" value="Homeodomain-like"/>
    <property type="match status" value="1"/>
</dbReference>
<comment type="caution">
    <text evidence="5">The sequence shown here is derived from an EMBL/GenBank/DDBJ whole genome shotgun (WGS) entry which is preliminary data.</text>
</comment>
<dbReference type="SUPFAM" id="SSF46689">
    <property type="entry name" value="Homeodomain-like"/>
    <property type="match status" value="1"/>
</dbReference>
<dbReference type="Proteomes" id="UP001165367">
    <property type="component" value="Unassembled WGS sequence"/>
</dbReference>
<gene>
    <name evidence="5" type="ORF">LZZ85_12850</name>
</gene>
<dbReference type="Pfam" id="PF12833">
    <property type="entry name" value="HTH_18"/>
    <property type="match status" value="1"/>
</dbReference>
<reference evidence="5" key="1">
    <citation type="submission" date="2022-01" db="EMBL/GenBank/DDBJ databases">
        <authorList>
            <person name="Jo J.-H."/>
            <person name="Im W.-T."/>
        </authorList>
    </citation>
    <scope>NUCLEOTIDE SEQUENCE</scope>
    <source>
        <strain evidence="5">NA20</strain>
    </source>
</reference>
<protein>
    <submittedName>
        <fullName evidence="5">Helix-turn-helix domain-containing protein</fullName>
    </submittedName>
</protein>
<evidence type="ECO:0000256" key="3">
    <source>
        <dbReference type="ARBA" id="ARBA00023163"/>
    </source>
</evidence>
<proteinExistence type="predicted"/>
<name>A0ABS9KS68_9BACT</name>
<feature type="domain" description="HTH araC/xylS-type" evidence="4">
    <location>
        <begin position="187"/>
        <end position="285"/>
    </location>
</feature>
<dbReference type="PROSITE" id="PS01124">
    <property type="entry name" value="HTH_ARAC_FAMILY_2"/>
    <property type="match status" value="1"/>
</dbReference>
<dbReference type="RefSeq" id="WP_237872297.1">
    <property type="nucleotide sequence ID" value="NZ_JAKLTR010000007.1"/>
</dbReference>
<evidence type="ECO:0000256" key="1">
    <source>
        <dbReference type="ARBA" id="ARBA00023015"/>
    </source>
</evidence>
<keyword evidence="2" id="KW-0238">DNA-binding</keyword>
<dbReference type="InterPro" id="IPR009057">
    <property type="entry name" value="Homeodomain-like_sf"/>
</dbReference>
<dbReference type="PANTHER" id="PTHR43280:SF32">
    <property type="entry name" value="TRANSCRIPTIONAL REGULATORY PROTEIN"/>
    <property type="match status" value="1"/>
</dbReference>
<keyword evidence="1" id="KW-0805">Transcription regulation</keyword>
<dbReference type="SMART" id="SM00342">
    <property type="entry name" value="HTH_ARAC"/>
    <property type="match status" value="1"/>
</dbReference>
<evidence type="ECO:0000313" key="6">
    <source>
        <dbReference type="Proteomes" id="UP001165367"/>
    </source>
</evidence>
<keyword evidence="6" id="KW-1185">Reference proteome</keyword>
<evidence type="ECO:0000256" key="2">
    <source>
        <dbReference type="ARBA" id="ARBA00023125"/>
    </source>
</evidence>